<name>A0A2N3ICN2_9BACT</name>
<reference evidence="1 2" key="1">
    <citation type="submission" date="2017-06" db="EMBL/GenBank/DDBJ databases">
        <title>Raineya orbicola gen. nov., sp. nov. a slightly thermophilic bacterium of the phylum Bacteroidetes and the description of Raineyaceae fam. nov.</title>
        <authorList>
            <person name="Albuquerque L."/>
            <person name="Polonia A.R.M."/>
            <person name="Barroso C."/>
            <person name="Froufe H.J.C."/>
            <person name="Lage O."/>
            <person name="Lobo-Da-Cunha A."/>
            <person name="Egas C."/>
            <person name="Da Costa M.S."/>
        </authorList>
    </citation>
    <scope>NUCLEOTIDE SEQUENCE [LARGE SCALE GENOMIC DNA]</scope>
    <source>
        <strain evidence="1 2">SPSPC-11</strain>
    </source>
</reference>
<dbReference type="Proteomes" id="UP000233387">
    <property type="component" value="Unassembled WGS sequence"/>
</dbReference>
<dbReference type="AlphaFoldDB" id="A0A2N3ICN2"/>
<accession>A0A2N3ICN2</accession>
<organism evidence="1 2">
    <name type="scientific">Raineya orbicola</name>
    <dbReference type="NCBI Taxonomy" id="2016530"/>
    <lineage>
        <taxon>Bacteria</taxon>
        <taxon>Pseudomonadati</taxon>
        <taxon>Bacteroidota</taxon>
        <taxon>Cytophagia</taxon>
        <taxon>Cytophagales</taxon>
        <taxon>Raineyaceae</taxon>
        <taxon>Raineya</taxon>
    </lineage>
</organism>
<evidence type="ECO:0000313" key="2">
    <source>
        <dbReference type="Proteomes" id="UP000233387"/>
    </source>
</evidence>
<sequence length="169" mass="18980">MRKTITLTLILFIFAFFAKAQIGDYKSHTVYIYNFTKYIQWPATYQSGDFVIAVYGLSPLTAQLRAATSNKRVGNQKIVVKQYLSLNAIENPHILFISLQQSKNLEAIKKKLEGKSTLIVTEKPGLGPQSHINFILREGKWKIELNNATVEAAGLKVSAQLSRIAIPVR</sequence>
<dbReference type="EMBL" id="NKXO01000027">
    <property type="protein sequence ID" value="PKQ68067.1"/>
    <property type="molecule type" value="Genomic_DNA"/>
</dbReference>
<proteinExistence type="predicted"/>
<dbReference type="InterPro" id="IPR025293">
    <property type="entry name" value="YfiR/HmsC-like"/>
</dbReference>
<evidence type="ECO:0000313" key="1">
    <source>
        <dbReference type="EMBL" id="PKQ68067.1"/>
    </source>
</evidence>
<protein>
    <recommendedName>
        <fullName evidence="3">DUF4154 domain-containing protein</fullName>
    </recommendedName>
</protein>
<keyword evidence="2" id="KW-1185">Reference proteome</keyword>
<comment type="caution">
    <text evidence="1">The sequence shown here is derived from an EMBL/GenBank/DDBJ whole genome shotgun (WGS) entry which is preliminary data.</text>
</comment>
<gene>
    <name evidence="1" type="ORF">Rain11_1794</name>
</gene>
<evidence type="ECO:0008006" key="3">
    <source>
        <dbReference type="Google" id="ProtNLM"/>
    </source>
</evidence>
<dbReference type="RefSeq" id="WP_165778107.1">
    <property type="nucleotide sequence ID" value="NZ_NKXO01000027.1"/>
</dbReference>
<dbReference type="Pfam" id="PF13689">
    <property type="entry name" value="DUF4154"/>
    <property type="match status" value="1"/>
</dbReference>